<dbReference type="EMBL" id="SJPQ01000004">
    <property type="protein sequence ID" value="TWT86743.1"/>
    <property type="molecule type" value="Genomic_DNA"/>
</dbReference>
<dbReference type="AlphaFoldDB" id="A0A5C5ZJV8"/>
<name>A0A5C5ZJV8_9BACT</name>
<evidence type="ECO:0000256" key="1">
    <source>
        <dbReference type="SAM" id="MobiDB-lite"/>
    </source>
</evidence>
<sequence length="87" mass="9591">MAPPCCRKLVPVPLNLIGLIEDRLRSGGKSLSAPKILYQGVRNKQLVETTDGRLGLKTTNPEGTNGYPSRLARRPLRELKRLPASSR</sequence>
<proteinExistence type="predicted"/>
<evidence type="ECO:0000313" key="2">
    <source>
        <dbReference type="EMBL" id="TWT86743.1"/>
    </source>
</evidence>
<keyword evidence="3" id="KW-1185">Reference proteome</keyword>
<feature type="region of interest" description="Disordered" evidence="1">
    <location>
        <begin position="50"/>
        <end position="87"/>
    </location>
</feature>
<organism evidence="2 3">
    <name type="scientific">Pseudobythopirellula maris</name>
    <dbReference type="NCBI Taxonomy" id="2527991"/>
    <lineage>
        <taxon>Bacteria</taxon>
        <taxon>Pseudomonadati</taxon>
        <taxon>Planctomycetota</taxon>
        <taxon>Planctomycetia</taxon>
        <taxon>Pirellulales</taxon>
        <taxon>Lacipirellulaceae</taxon>
        <taxon>Pseudobythopirellula</taxon>
    </lineage>
</organism>
<feature type="compositionally biased region" description="Polar residues" evidence="1">
    <location>
        <begin position="57"/>
        <end position="67"/>
    </location>
</feature>
<protein>
    <submittedName>
        <fullName evidence="2">Uncharacterized protein</fullName>
    </submittedName>
</protein>
<evidence type="ECO:0000313" key="3">
    <source>
        <dbReference type="Proteomes" id="UP000315440"/>
    </source>
</evidence>
<gene>
    <name evidence="2" type="ORF">Mal64_35720</name>
</gene>
<reference evidence="2 3" key="1">
    <citation type="submission" date="2019-02" db="EMBL/GenBank/DDBJ databases">
        <title>Deep-cultivation of Planctomycetes and their phenomic and genomic characterization uncovers novel biology.</title>
        <authorList>
            <person name="Wiegand S."/>
            <person name="Jogler M."/>
            <person name="Boedeker C."/>
            <person name="Pinto D."/>
            <person name="Vollmers J."/>
            <person name="Rivas-Marin E."/>
            <person name="Kohn T."/>
            <person name="Peeters S.H."/>
            <person name="Heuer A."/>
            <person name="Rast P."/>
            <person name="Oberbeckmann S."/>
            <person name="Bunk B."/>
            <person name="Jeske O."/>
            <person name="Meyerdierks A."/>
            <person name="Storesund J.E."/>
            <person name="Kallscheuer N."/>
            <person name="Luecker S."/>
            <person name="Lage O.M."/>
            <person name="Pohl T."/>
            <person name="Merkel B.J."/>
            <person name="Hornburger P."/>
            <person name="Mueller R.-W."/>
            <person name="Bruemmer F."/>
            <person name="Labrenz M."/>
            <person name="Spormann A.M."/>
            <person name="Op Den Camp H."/>
            <person name="Overmann J."/>
            <person name="Amann R."/>
            <person name="Jetten M.S.M."/>
            <person name="Mascher T."/>
            <person name="Medema M.H."/>
            <person name="Devos D.P."/>
            <person name="Kaster A.-K."/>
            <person name="Ovreas L."/>
            <person name="Rohde M."/>
            <person name="Galperin M.Y."/>
            <person name="Jogler C."/>
        </authorList>
    </citation>
    <scope>NUCLEOTIDE SEQUENCE [LARGE SCALE GENOMIC DNA]</scope>
    <source>
        <strain evidence="2 3">Mal64</strain>
    </source>
</reference>
<comment type="caution">
    <text evidence="2">The sequence shown here is derived from an EMBL/GenBank/DDBJ whole genome shotgun (WGS) entry which is preliminary data.</text>
</comment>
<dbReference type="Proteomes" id="UP000315440">
    <property type="component" value="Unassembled WGS sequence"/>
</dbReference>
<accession>A0A5C5ZJV8</accession>